<organism evidence="2 3">
    <name type="scientific">Durusdinium trenchii</name>
    <dbReference type="NCBI Taxonomy" id="1381693"/>
    <lineage>
        <taxon>Eukaryota</taxon>
        <taxon>Sar</taxon>
        <taxon>Alveolata</taxon>
        <taxon>Dinophyceae</taxon>
        <taxon>Suessiales</taxon>
        <taxon>Symbiodiniaceae</taxon>
        <taxon>Durusdinium</taxon>
    </lineage>
</organism>
<evidence type="ECO:0000313" key="2">
    <source>
        <dbReference type="EMBL" id="CAK9049359.1"/>
    </source>
</evidence>
<accession>A0ABP0MGZ1</accession>
<reference evidence="2 3" key="1">
    <citation type="submission" date="2024-02" db="EMBL/GenBank/DDBJ databases">
        <authorList>
            <person name="Chen Y."/>
            <person name="Shah S."/>
            <person name="Dougan E. K."/>
            <person name="Thang M."/>
            <person name="Chan C."/>
        </authorList>
    </citation>
    <scope>NUCLEOTIDE SEQUENCE [LARGE SCALE GENOMIC DNA]</scope>
</reference>
<evidence type="ECO:0000313" key="3">
    <source>
        <dbReference type="Proteomes" id="UP001642484"/>
    </source>
</evidence>
<sequence length="305" mass="34731">MLQEQEEEQRRKEEETRSQEEARPQEEMLQEQEEEIAEEMADQHLYIQTACVPERCCKRAMRDLPSSELTTKRLCDLVRAHEGGAVLLQGQRPEDGKGEVVPEEEKRLARWNLKRAMHDRRIADIEKALIAGEERECHLYPMELEHARHTLLEARKADALYRLEKTLSDPQSRVESQVGGFRSDGEIAAIRAAIDKAAEEKVLEDVKKQEDARMLLHEASSRLVRGEARTRDCGTSTSGTARDEATGAWSKDLVRCQCIPAKGRSDPDAGKQPVAEKNTALYQISGAEPEAKQEWMWCIGRRTRS</sequence>
<feature type="region of interest" description="Disordered" evidence="1">
    <location>
        <begin position="1"/>
        <end position="34"/>
    </location>
</feature>
<name>A0ABP0MGZ1_9DINO</name>
<proteinExistence type="predicted"/>
<keyword evidence="3" id="KW-1185">Reference proteome</keyword>
<feature type="compositionally biased region" description="Basic and acidic residues" evidence="1">
    <location>
        <begin position="8"/>
        <end position="26"/>
    </location>
</feature>
<comment type="caution">
    <text evidence="2">The sequence shown here is derived from an EMBL/GenBank/DDBJ whole genome shotgun (WGS) entry which is preliminary data.</text>
</comment>
<dbReference type="Proteomes" id="UP001642484">
    <property type="component" value="Unassembled WGS sequence"/>
</dbReference>
<protein>
    <submittedName>
        <fullName evidence="2">Uncharacterized protein</fullName>
    </submittedName>
</protein>
<dbReference type="EMBL" id="CAXAMN010016892">
    <property type="protein sequence ID" value="CAK9049359.1"/>
    <property type="molecule type" value="Genomic_DNA"/>
</dbReference>
<gene>
    <name evidence="2" type="ORF">CCMP2556_LOCUS25282</name>
</gene>
<feature type="region of interest" description="Disordered" evidence="1">
    <location>
        <begin position="227"/>
        <end position="246"/>
    </location>
</feature>
<evidence type="ECO:0000256" key="1">
    <source>
        <dbReference type="SAM" id="MobiDB-lite"/>
    </source>
</evidence>